<evidence type="ECO:0000256" key="9">
    <source>
        <dbReference type="ARBA" id="ARBA00022833"/>
    </source>
</evidence>
<keyword evidence="8" id="KW-0833">Ubl conjugation pathway</keyword>
<dbReference type="Proteomes" id="UP000781932">
    <property type="component" value="Unassembled WGS sequence"/>
</dbReference>
<dbReference type="Gene3D" id="1.20.120.1750">
    <property type="match status" value="1"/>
</dbReference>
<evidence type="ECO:0000313" key="13">
    <source>
        <dbReference type="EMBL" id="KAF9880558.1"/>
    </source>
</evidence>
<reference evidence="13" key="2">
    <citation type="submission" date="2020-11" db="EMBL/GenBank/DDBJ databases">
        <title>Whole genome sequencing of Colletotrichum sp.</title>
        <authorList>
            <person name="Li H."/>
        </authorList>
    </citation>
    <scope>NUCLEOTIDE SEQUENCE</scope>
    <source>
        <strain evidence="13">CkLH20</strain>
    </source>
</reference>
<keyword evidence="5" id="KW-0479">Metal-binding</keyword>
<dbReference type="GO" id="GO:0061630">
    <property type="term" value="F:ubiquitin protein ligase activity"/>
    <property type="evidence" value="ECO:0007669"/>
    <property type="project" value="UniProtKB-EC"/>
</dbReference>
<evidence type="ECO:0000256" key="4">
    <source>
        <dbReference type="ARBA" id="ARBA00022679"/>
    </source>
</evidence>
<evidence type="ECO:0000256" key="2">
    <source>
        <dbReference type="ARBA" id="ARBA00004906"/>
    </source>
</evidence>
<keyword evidence="4" id="KW-0808">Transferase</keyword>
<proteinExistence type="predicted"/>
<comment type="caution">
    <text evidence="13">The sequence shown here is derived from an EMBL/GenBank/DDBJ whole genome shotgun (WGS) entry which is preliminary data.</text>
</comment>
<dbReference type="InterPro" id="IPR036465">
    <property type="entry name" value="vWFA_dom_sf"/>
</dbReference>
<dbReference type="SUPFAM" id="SSF57850">
    <property type="entry name" value="RING/U-box"/>
    <property type="match status" value="2"/>
</dbReference>
<protein>
    <recommendedName>
        <fullName evidence="3">RBR-type E3 ubiquitin transferase</fullName>
        <ecNumber evidence="3">2.3.2.31</ecNumber>
    </recommendedName>
</protein>
<comment type="pathway">
    <text evidence="2">Protein modification; protein ubiquitination.</text>
</comment>
<feature type="domain" description="RING-type" evidence="11">
    <location>
        <begin position="886"/>
        <end position="940"/>
    </location>
</feature>
<keyword evidence="6" id="KW-0677">Repeat</keyword>
<dbReference type="OrthoDB" id="1431934at2759"/>
<dbReference type="SUPFAM" id="SSF53300">
    <property type="entry name" value="vWA-like"/>
    <property type="match status" value="1"/>
</dbReference>
<keyword evidence="14" id="KW-1185">Reference proteome</keyword>
<dbReference type="Pfam" id="PF22605">
    <property type="entry name" value="IBR_2"/>
    <property type="match status" value="1"/>
</dbReference>
<dbReference type="AlphaFoldDB" id="A0A9P6LP19"/>
<dbReference type="EC" id="2.3.2.31" evidence="3"/>
<evidence type="ECO:0000256" key="7">
    <source>
        <dbReference type="ARBA" id="ARBA00022771"/>
    </source>
</evidence>
<accession>A0A9P6LP19</accession>
<evidence type="ECO:0000256" key="10">
    <source>
        <dbReference type="PROSITE-ProRule" id="PRU00175"/>
    </source>
</evidence>
<dbReference type="InterPro" id="IPR013083">
    <property type="entry name" value="Znf_RING/FYVE/PHD"/>
</dbReference>
<dbReference type="GeneID" id="62157393"/>
<dbReference type="InterPro" id="IPR044066">
    <property type="entry name" value="TRIAD_supradom"/>
</dbReference>
<feature type="domain" description="RING-type" evidence="12">
    <location>
        <begin position="882"/>
        <end position="1077"/>
    </location>
</feature>
<reference evidence="13" key="1">
    <citation type="submission" date="2020-03" db="EMBL/GenBank/DDBJ databases">
        <authorList>
            <person name="He L."/>
        </authorList>
    </citation>
    <scope>NUCLEOTIDE SEQUENCE</scope>
    <source>
        <strain evidence="13">CkLH20</strain>
    </source>
</reference>
<evidence type="ECO:0000256" key="3">
    <source>
        <dbReference type="ARBA" id="ARBA00012251"/>
    </source>
</evidence>
<organism evidence="13 14">
    <name type="scientific">Colletotrichum karsti</name>
    <dbReference type="NCBI Taxonomy" id="1095194"/>
    <lineage>
        <taxon>Eukaryota</taxon>
        <taxon>Fungi</taxon>
        <taxon>Dikarya</taxon>
        <taxon>Ascomycota</taxon>
        <taxon>Pezizomycotina</taxon>
        <taxon>Sordariomycetes</taxon>
        <taxon>Hypocreomycetidae</taxon>
        <taxon>Glomerellales</taxon>
        <taxon>Glomerellaceae</taxon>
        <taxon>Colletotrichum</taxon>
        <taxon>Colletotrichum boninense species complex</taxon>
    </lineage>
</organism>
<gene>
    <name evidence="13" type="ORF">CkaCkLH20_01600</name>
</gene>
<keyword evidence="7 10" id="KW-0863">Zinc-finger</keyword>
<dbReference type="GO" id="GO:0008270">
    <property type="term" value="F:zinc ion binding"/>
    <property type="evidence" value="ECO:0007669"/>
    <property type="project" value="UniProtKB-KW"/>
</dbReference>
<evidence type="ECO:0000256" key="1">
    <source>
        <dbReference type="ARBA" id="ARBA00001798"/>
    </source>
</evidence>
<dbReference type="InterPro" id="IPR054694">
    <property type="entry name" value="Parkin-like_IBR"/>
</dbReference>
<comment type="catalytic activity">
    <reaction evidence="1">
        <text>[E2 ubiquitin-conjugating enzyme]-S-ubiquitinyl-L-cysteine + [acceptor protein]-L-lysine = [E2 ubiquitin-conjugating enzyme]-L-cysteine + [acceptor protein]-N(6)-ubiquitinyl-L-lysine.</text>
        <dbReference type="EC" id="2.3.2.31"/>
    </reaction>
</comment>
<keyword evidence="9" id="KW-0862">Zinc</keyword>
<evidence type="ECO:0000256" key="5">
    <source>
        <dbReference type="ARBA" id="ARBA00022723"/>
    </source>
</evidence>
<evidence type="ECO:0000313" key="14">
    <source>
        <dbReference type="Proteomes" id="UP000781932"/>
    </source>
</evidence>
<evidence type="ECO:0000256" key="8">
    <source>
        <dbReference type="ARBA" id="ARBA00022786"/>
    </source>
</evidence>
<dbReference type="EMBL" id="JAATWM020000004">
    <property type="protein sequence ID" value="KAF9880558.1"/>
    <property type="molecule type" value="Genomic_DNA"/>
</dbReference>
<sequence length="1082" mass="120060">MTTASTNKMAPSRELYDLLVLTDATASMNSYLRALNQSLPEILRISALTDCFSRIGVMAYRDYSTDRVTEWSGWYRNGNDSDSITQSQLLSMAKNIRTASGYNNVDWPEAAKTGLARAYSVMRPEATTIVVLYADAPPHTPGTSTKNRETEIKNLSTPGSFNGVGHLFTDWISGAKALQGERKAKVFSVIQGSVADTISPFLYLSHMTGGVCFKLEVGDASIATSDAISQLTAGILLTWMGAGKQSATSGQRRFGRVLQYQDISKIQDAANEEDENAATYFPLENTTEADRLVKQNITFIDPTLDQLHTVIESRTSPITDFSKRYLVDKDYREFVVDQLQSLVEADVAAIAVNPVFGSLWRTVCNDRENPNRDGLIQAFGSAVDRIPESEKKSRMKVWLEESYDYAAEILDIFDKVSVEEKYPCVFLDPTEIFGKDDGGEQTDNRAATEFTRDELLEIGRSCDYRILRRLGRVLTRLTYVKSESELPAHIKSVSEVQQIPMALASDKYNRKFWKILLHLILPGTMLAARPGALLAALSLRMGMQPLREAADEELLFFCKKWNNLDIPETWNTSCLSLLLDADKDYEERVANGITQRPPGACILLDEDRRLFSTIVDYKLLDLNLNTTLHAKIGWRPDKSKVALGPVTICRACKFPRSVTIMGSGGVCGLCPPRHQCKCNMCKAAPDSNIRRRMNVSNGDNEKTEGTWVECFTPTCRAQYVVYNPDALNVRPKCYYCRHKGSTDAKSPTDAPWVECSQCFNRIIWPKMYRPAGFDASGFKCPGCDTNKVTLVDHETSAKSLSGENGTSWLLRNEKTTIKDPFNGRSLFHTISSVSEPISSVPLNVEILPTQESAALTIRGKIVHNQTEIIGSLRDWVASRRAEAGVCSLCFSNIRKADLRRACGRSGCQQNVCSGCLKDWYGMNGRGKLINIAALSCPFCRRQPTPKTISAFGLPQLGDLATAVAESGSWIYAWCNGCGFARRYIERVCAAGAPAEVSGWDCDDCKARTTEKTLLRVRRCPGCDTPTEKMGGCDHITCSVPGCGAHWCFFCGENVGLDEIYNHMQTHGGWYGGRNECDDCDDD</sequence>
<dbReference type="Gene3D" id="3.40.50.410">
    <property type="entry name" value="von Willebrand factor, type A domain"/>
    <property type="match status" value="1"/>
</dbReference>
<evidence type="ECO:0000259" key="11">
    <source>
        <dbReference type="PROSITE" id="PS50089"/>
    </source>
</evidence>
<dbReference type="RefSeq" id="XP_038750019.1">
    <property type="nucleotide sequence ID" value="XM_038884319.1"/>
</dbReference>
<name>A0A9P6LP19_9PEZI</name>
<evidence type="ECO:0000256" key="6">
    <source>
        <dbReference type="ARBA" id="ARBA00022737"/>
    </source>
</evidence>
<dbReference type="InterPro" id="IPR001841">
    <property type="entry name" value="Znf_RING"/>
</dbReference>
<dbReference type="PROSITE" id="PS51873">
    <property type="entry name" value="TRIAD"/>
    <property type="match status" value="1"/>
</dbReference>
<dbReference type="PROSITE" id="PS50089">
    <property type="entry name" value="ZF_RING_2"/>
    <property type="match status" value="1"/>
</dbReference>
<dbReference type="Gene3D" id="3.30.40.10">
    <property type="entry name" value="Zinc/RING finger domain, C3HC4 (zinc finger)"/>
    <property type="match status" value="1"/>
</dbReference>
<evidence type="ECO:0000259" key="12">
    <source>
        <dbReference type="PROSITE" id="PS51873"/>
    </source>
</evidence>